<dbReference type="EMBL" id="LT907782">
    <property type="protein sequence ID" value="SNX60500.1"/>
    <property type="molecule type" value="Genomic_DNA"/>
</dbReference>
<dbReference type="OrthoDB" id="8550083at2"/>
<reference evidence="2 3" key="1">
    <citation type="submission" date="2017-08" db="EMBL/GenBank/DDBJ databases">
        <authorList>
            <person name="de Groot N.N."/>
        </authorList>
    </citation>
    <scope>NUCLEOTIDE SEQUENCE [LARGE SCALE GENOMIC DNA]</scope>
    <source>
        <strain evidence="2 3">Nm15</strain>
    </source>
</reference>
<feature type="transmembrane region" description="Helical" evidence="1">
    <location>
        <begin position="46"/>
        <end position="63"/>
    </location>
</feature>
<evidence type="ECO:0000313" key="3">
    <source>
        <dbReference type="Proteomes" id="UP000242498"/>
    </source>
</evidence>
<dbReference type="RefSeq" id="WP_096293081.1">
    <property type="nucleotide sequence ID" value="NZ_LT907782.1"/>
</dbReference>
<keyword evidence="1" id="KW-1133">Transmembrane helix</keyword>
<gene>
    <name evidence="2" type="ORF">SAMN06296273_1967</name>
</gene>
<organism evidence="2 3">
    <name type="scientific">Nitrosomonas ureae</name>
    <dbReference type="NCBI Taxonomy" id="44577"/>
    <lineage>
        <taxon>Bacteria</taxon>
        <taxon>Pseudomonadati</taxon>
        <taxon>Pseudomonadota</taxon>
        <taxon>Betaproteobacteria</taxon>
        <taxon>Nitrosomonadales</taxon>
        <taxon>Nitrosomonadaceae</taxon>
        <taxon>Nitrosomonas</taxon>
    </lineage>
</organism>
<keyword evidence="1" id="KW-0812">Transmembrane</keyword>
<feature type="transmembrane region" description="Helical" evidence="1">
    <location>
        <begin position="177"/>
        <end position="203"/>
    </location>
</feature>
<protein>
    <submittedName>
        <fullName evidence="2">Uncharacterized conserved protein</fullName>
    </submittedName>
</protein>
<dbReference type="PANTHER" id="PTHR41795:SF1">
    <property type="entry name" value="EXOPOLYSACCHARIDE SYNTHESIS PROTEIN"/>
    <property type="match status" value="1"/>
</dbReference>
<dbReference type="Pfam" id="PF06055">
    <property type="entry name" value="ExoD"/>
    <property type="match status" value="1"/>
</dbReference>
<feature type="transmembrane region" description="Helical" evidence="1">
    <location>
        <begin position="138"/>
        <end position="157"/>
    </location>
</feature>
<accession>A0A285BZ55</accession>
<feature type="transmembrane region" description="Helical" evidence="1">
    <location>
        <begin position="75"/>
        <end position="95"/>
    </location>
</feature>
<evidence type="ECO:0000256" key="1">
    <source>
        <dbReference type="SAM" id="Phobius"/>
    </source>
</evidence>
<name>A0A285BZ55_9PROT</name>
<dbReference type="InterPro" id="IPR010331">
    <property type="entry name" value="ExoD"/>
</dbReference>
<proteinExistence type="predicted"/>
<dbReference type="PANTHER" id="PTHR41795">
    <property type="entry name" value="EXOPOLYSACCHARIDE SYNTHESIS PROTEIN"/>
    <property type="match status" value="1"/>
</dbReference>
<dbReference type="Proteomes" id="UP000242498">
    <property type="component" value="Chromosome I"/>
</dbReference>
<dbReference type="PIRSF" id="PIRSF033239">
    <property type="entry name" value="ExoD"/>
    <property type="match status" value="1"/>
</dbReference>
<dbReference type="AlphaFoldDB" id="A0A285BZ55"/>
<keyword evidence="1" id="KW-0472">Membrane</keyword>
<sequence>MNDHNSNSNNVNGRSTSELLENVVVVYRSDTLTVGEIKNTLHERGFGVLLAIAALPLCLPVPVPPGYTTFFSIPLFIFSVQMMVGMQAPWLPAWIENKEIKRSSMEKLIAKANPWLKKIEQRLQPRLTYISVHTWERIIGVFTFVFALSIALPIPLTNFPPGWGILIMSLGLLSKDGITILIGMIVGTIGVGITMIILTLLWMGMSLPAFY</sequence>
<evidence type="ECO:0000313" key="2">
    <source>
        <dbReference type="EMBL" id="SNX60500.1"/>
    </source>
</evidence>